<keyword evidence="2" id="KW-1185">Reference proteome</keyword>
<protein>
    <submittedName>
        <fullName evidence="1">Uncharacterized protein</fullName>
    </submittedName>
</protein>
<gene>
    <name evidence="1" type="ORF">KP509_22G034600</name>
</gene>
<proteinExistence type="predicted"/>
<sequence>MHFTHVSEMLELRTLPGVSLCWEFRVRILLPLGSCSLTVGVSIEDDCSASTSSLDLTYRLRPPTGVIQIQGLKHSKCLPLFMKLLTSILVIMRE</sequence>
<evidence type="ECO:0000313" key="2">
    <source>
        <dbReference type="Proteomes" id="UP000825935"/>
    </source>
</evidence>
<dbReference type="EMBL" id="CM035427">
    <property type="protein sequence ID" value="KAH7306861.1"/>
    <property type="molecule type" value="Genomic_DNA"/>
</dbReference>
<organism evidence="1 2">
    <name type="scientific">Ceratopteris richardii</name>
    <name type="common">Triangle waterfern</name>
    <dbReference type="NCBI Taxonomy" id="49495"/>
    <lineage>
        <taxon>Eukaryota</taxon>
        <taxon>Viridiplantae</taxon>
        <taxon>Streptophyta</taxon>
        <taxon>Embryophyta</taxon>
        <taxon>Tracheophyta</taxon>
        <taxon>Polypodiopsida</taxon>
        <taxon>Polypodiidae</taxon>
        <taxon>Polypodiales</taxon>
        <taxon>Pteridineae</taxon>
        <taxon>Pteridaceae</taxon>
        <taxon>Parkerioideae</taxon>
        <taxon>Ceratopteris</taxon>
    </lineage>
</organism>
<evidence type="ECO:0000313" key="1">
    <source>
        <dbReference type="EMBL" id="KAH7306861.1"/>
    </source>
</evidence>
<accession>A0A8T2S6K6</accession>
<dbReference type="Proteomes" id="UP000825935">
    <property type="component" value="Chromosome 22"/>
</dbReference>
<name>A0A8T2S6K6_CERRI</name>
<comment type="caution">
    <text evidence="1">The sequence shown here is derived from an EMBL/GenBank/DDBJ whole genome shotgun (WGS) entry which is preliminary data.</text>
</comment>
<dbReference type="AlphaFoldDB" id="A0A8T2S6K6"/>
<reference evidence="1" key="1">
    <citation type="submission" date="2021-08" db="EMBL/GenBank/DDBJ databases">
        <title>WGS assembly of Ceratopteris richardii.</title>
        <authorList>
            <person name="Marchant D.B."/>
            <person name="Chen G."/>
            <person name="Jenkins J."/>
            <person name="Shu S."/>
            <person name="Leebens-Mack J."/>
            <person name="Grimwood J."/>
            <person name="Schmutz J."/>
            <person name="Soltis P."/>
            <person name="Soltis D."/>
            <person name="Chen Z.-H."/>
        </authorList>
    </citation>
    <scope>NUCLEOTIDE SEQUENCE</scope>
    <source>
        <strain evidence="1">Whitten #5841</strain>
        <tissue evidence="1">Leaf</tissue>
    </source>
</reference>